<dbReference type="Gene3D" id="3.40.570.10">
    <property type="entry name" value="Extracellular Endonuclease, subunit A"/>
    <property type="match status" value="1"/>
</dbReference>
<dbReference type="AlphaFoldDB" id="A0A222G547"/>
<feature type="domain" description="ENPP1-3/EXOG-like endonuclease/phosphodiesterase" evidence="3">
    <location>
        <begin position="43"/>
        <end position="257"/>
    </location>
</feature>
<dbReference type="InterPro" id="IPR001604">
    <property type="entry name" value="Endo_G_ENPP1-like_dom"/>
</dbReference>
<sequence length="317" mass="35961">MRDGYQKDFLPSFNIELPKPSLSLSGDVLQPPGLLDGNVVIPYIHYSLIMSKSTKQALFSAANVDNAIAQTVSGYKGRKWFIDARVGRNNQITNSAYIGTPWDRGHLTRRTAVTWGDYNTALSASNDSCAYTNASMQHKRFNEDEWRVPETAVSKFSLSKDNKLIVMTGPIFTTCDRFLTKGVGFEPVRIPSGFWKTLTYVDHSDKLVTSAYIFFQDTDTLRTTKAKQRIKLKNFRVTTTELQLWTGLEFEKQMFDSNPLCFYTGPEAIKVNRLKDLSNSTEALLAAGVIETDAYNEAKYTLELKVLYELIEELSWY</sequence>
<keyword evidence="2" id="KW-0479">Metal-binding</keyword>
<dbReference type="GO" id="GO:0003676">
    <property type="term" value="F:nucleic acid binding"/>
    <property type="evidence" value="ECO:0007669"/>
    <property type="project" value="InterPro"/>
</dbReference>
<keyword evidence="5" id="KW-0255">Endonuclease</keyword>
<dbReference type="RefSeq" id="WP_081149474.1">
    <property type="nucleotide sequence ID" value="NZ_CP020465.1"/>
</dbReference>
<dbReference type="SMART" id="SM00477">
    <property type="entry name" value="NUC"/>
    <property type="match status" value="1"/>
</dbReference>
<dbReference type="GO" id="GO:0016787">
    <property type="term" value="F:hydrolase activity"/>
    <property type="evidence" value="ECO:0007669"/>
    <property type="project" value="InterPro"/>
</dbReference>
<evidence type="ECO:0000256" key="2">
    <source>
        <dbReference type="PIRSR" id="PIRSR640255-2"/>
    </source>
</evidence>
<dbReference type="Proteomes" id="UP000202259">
    <property type="component" value="Chromosome"/>
</dbReference>
<feature type="binding site" evidence="2">
    <location>
        <position position="142"/>
    </location>
    <ligand>
        <name>Mg(2+)</name>
        <dbReference type="ChEBI" id="CHEBI:18420"/>
        <note>catalytic</note>
    </ligand>
</feature>
<dbReference type="Pfam" id="PF01223">
    <property type="entry name" value="Endonuclease_NS"/>
    <property type="match status" value="1"/>
</dbReference>
<dbReference type="PANTHER" id="PTHR13966:SF5">
    <property type="entry name" value="ENDONUCLEASE G, MITOCHONDRIAL"/>
    <property type="match status" value="1"/>
</dbReference>
<dbReference type="InterPro" id="IPR040255">
    <property type="entry name" value="Non-specific_endonuclease"/>
</dbReference>
<dbReference type="OrthoDB" id="9811262at2"/>
<feature type="domain" description="DNA/RNA non-specific endonuclease/pyrophosphatase/phosphodiesterase" evidence="4">
    <location>
        <begin position="42"/>
        <end position="257"/>
    </location>
</feature>
<keyword evidence="5" id="KW-0378">Hydrolase</keyword>
<dbReference type="InterPro" id="IPR020821">
    <property type="entry name" value="ENPP1-3/EXOG-like_nuc-like"/>
</dbReference>
<dbReference type="PANTHER" id="PTHR13966">
    <property type="entry name" value="ENDONUCLEASE RELATED"/>
    <property type="match status" value="1"/>
</dbReference>
<keyword evidence="5" id="KW-0540">Nuclease</keyword>
<dbReference type="InterPro" id="IPR044929">
    <property type="entry name" value="DNA/RNA_non-sp_Endonuclease_sf"/>
</dbReference>
<evidence type="ECO:0000256" key="1">
    <source>
        <dbReference type="PIRSR" id="PIRSR640255-1"/>
    </source>
</evidence>
<protein>
    <submittedName>
        <fullName evidence="5">DNA/RNA non-specific endonuclease</fullName>
    </submittedName>
</protein>
<keyword evidence="6" id="KW-1185">Reference proteome</keyword>
<evidence type="ECO:0000259" key="4">
    <source>
        <dbReference type="SMART" id="SM00892"/>
    </source>
</evidence>
<name>A0A222G547_9GAMM</name>
<evidence type="ECO:0000313" key="6">
    <source>
        <dbReference type="Proteomes" id="UP000202259"/>
    </source>
</evidence>
<gene>
    <name evidence="5" type="ORF">B5D82_04170</name>
</gene>
<accession>A0A222G547</accession>
<reference evidence="5 6" key="1">
    <citation type="submission" date="2017-08" db="EMBL/GenBank/DDBJ databases">
        <title>Complete genome of Colwellia sp. NB097-1, a psychrophile bacterium ioslated from Bering Sea.</title>
        <authorList>
            <person name="Chen X."/>
        </authorList>
    </citation>
    <scope>NUCLEOTIDE SEQUENCE [LARGE SCALE GENOMIC DNA]</scope>
    <source>
        <strain evidence="5 6">NB097-1</strain>
    </source>
</reference>
<dbReference type="EMBL" id="CP020465">
    <property type="protein sequence ID" value="ASP47038.1"/>
    <property type="molecule type" value="Genomic_DNA"/>
</dbReference>
<dbReference type="KEGG" id="cber:B5D82_04170"/>
<organism evidence="5 6">
    <name type="scientific">Cognaticolwellia beringensis</name>
    <dbReference type="NCBI Taxonomy" id="1967665"/>
    <lineage>
        <taxon>Bacteria</taxon>
        <taxon>Pseudomonadati</taxon>
        <taxon>Pseudomonadota</taxon>
        <taxon>Gammaproteobacteria</taxon>
        <taxon>Alteromonadales</taxon>
        <taxon>Colwelliaceae</taxon>
        <taxon>Cognaticolwellia</taxon>
    </lineage>
</organism>
<dbReference type="GO" id="GO:0004519">
    <property type="term" value="F:endonuclease activity"/>
    <property type="evidence" value="ECO:0007669"/>
    <property type="project" value="UniProtKB-KW"/>
</dbReference>
<evidence type="ECO:0000259" key="3">
    <source>
        <dbReference type="SMART" id="SM00477"/>
    </source>
</evidence>
<dbReference type="InterPro" id="IPR044925">
    <property type="entry name" value="His-Me_finger_sf"/>
</dbReference>
<proteinExistence type="predicted"/>
<dbReference type="SMART" id="SM00892">
    <property type="entry name" value="Endonuclease_NS"/>
    <property type="match status" value="1"/>
</dbReference>
<dbReference type="GO" id="GO:0046872">
    <property type="term" value="F:metal ion binding"/>
    <property type="evidence" value="ECO:0007669"/>
    <property type="project" value="UniProtKB-KW"/>
</dbReference>
<dbReference type="SUPFAM" id="SSF54060">
    <property type="entry name" value="His-Me finger endonucleases"/>
    <property type="match status" value="1"/>
</dbReference>
<feature type="active site" description="Proton acceptor" evidence="1">
    <location>
        <position position="106"/>
    </location>
</feature>
<evidence type="ECO:0000313" key="5">
    <source>
        <dbReference type="EMBL" id="ASP47038.1"/>
    </source>
</evidence>